<proteinExistence type="inferred from homology"/>
<evidence type="ECO:0000256" key="9">
    <source>
        <dbReference type="ARBA" id="ARBA00023136"/>
    </source>
</evidence>
<dbReference type="AlphaFoldDB" id="A0A0R2HIL0"/>
<protein>
    <recommendedName>
        <fullName evidence="11">ATP synthase subunit a</fullName>
    </recommendedName>
    <alternativeName>
        <fullName evidence="11">ATP synthase F0 sector subunit a</fullName>
    </alternativeName>
    <alternativeName>
        <fullName evidence="11">F-ATPase subunit 6</fullName>
    </alternativeName>
</protein>
<evidence type="ECO:0000313" key="12">
    <source>
        <dbReference type="EMBL" id="KRN49591.1"/>
    </source>
</evidence>
<evidence type="ECO:0000256" key="10">
    <source>
        <dbReference type="ARBA" id="ARBA00023310"/>
    </source>
</evidence>
<dbReference type="HAMAP" id="MF_01393">
    <property type="entry name" value="ATP_synth_a_bact"/>
    <property type="match status" value="1"/>
</dbReference>
<name>A0A0R2HIL0_9FIRM</name>
<evidence type="ECO:0000256" key="5">
    <source>
        <dbReference type="ARBA" id="ARBA00022692"/>
    </source>
</evidence>
<comment type="caution">
    <text evidence="12">The sequence shown here is derived from an EMBL/GenBank/DDBJ whole genome shotgun (WGS) entry which is preliminary data.</text>
</comment>
<keyword evidence="8 11" id="KW-0406">Ion transport</keyword>
<organism evidence="12 13">
    <name type="scientific">Kandleria vitulina DSM 20405</name>
    <dbReference type="NCBI Taxonomy" id="1410657"/>
    <lineage>
        <taxon>Bacteria</taxon>
        <taxon>Bacillati</taxon>
        <taxon>Bacillota</taxon>
        <taxon>Erysipelotrichia</taxon>
        <taxon>Erysipelotrichales</taxon>
        <taxon>Coprobacillaceae</taxon>
        <taxon>Kandleria</taxon>
    </lineage>
</organism>
<feature type="transmembrane region" description="Helical" evidence="11">
    <location>
        <begin position="191"/>
        <end position="215"/>
    </location>
</feature>
<dbReference type="InterPro" id="IPR035908">
    <property type="entry name" value="F0_ATP_A_sf"/>
</dbReference>
<keyword evidence="6 11" id="KW-0375">Hydrogen ion transport</keyword>
<evidence type="ECO:0000256" key="1">
    <source>
        <dbReference type="ARBA" id="ARBA00004141"/>
    </source>
</evidence>
<dbReference type="Pfam" id="PF00119">
    <property type="entry name" value="ATP-synt_A"/>
    <property type="match status" value="1"/>
</dbReference>
<dbReference type="PANTHER" id="PTHR42823:SF3">
    <property type="entry name" value="ATP SYNTHASE SUBUNIT A, CHLOROPLASTIC"/>
    <property type="match status" value="1"/>
</dbReference>
<sequence>MKIVIQAELVSSLIITICLAVFFIWAGKKFREADPLEKPHGIILLVEILIKWLYDYFKSIMPKKFEKNYYPYFAMLFIWLLVANLSGLLGFEAPTSSWSVTLALTLVTFTLIQINSIKHNGIGAYLKSNLIPPTNLFGTISPLISISMRIFCNVLSGSFIMALIYQFTSFLSYKVIPFNFLGPVLAPLLHAYFDIFSGVIQALVFVTLSTILISIENPDEE</sequence>
<keyword evidence="3 11" id="KW-0813">Transport</keyword>
<dbReference type="InterPro" id="IPR000568">
    <property type="entry name" value="ATP_synth_F0_asu"/>
</dbReference>
<keyword evidence="4 11" id="KW-0138">CF(0)</keyword>
<dbReference type="RefSeq" id="WP_031589627.1">
    <property type="nucleotide sequence ID" value="NZ_JNKN01000030.1"/>
</dbReference>
<dbReference type="GO" id="GO:0005886">
    <property type="term" value="C:plasma membrane"/>
    <property type="evidence" value="ECO:0007669"/>
    <property type="project" value="UniProtKB-SubCell"/>
</dbReference>
<feature type="transmembrane region" description="Helical" evidence="11">
    <location>
        <begin position="69"/>
        <end position="91"/>
    </location>
</feature>
<feature type="transmembrane region" description="Helical" evidence="11">
    <location>
        <begin position="7"/>
        <end position="27"/>
    </location>
</feature>
<dbReference type="PANTHER" id="PTHR42823">
    <property type="entry name" value="ATP SYNTHASE SUBUNIT A, CHLOROPLASTIC"/>
    <property type="match status" value="1"/>
</dbReference>
<keyword evidence="7 11" id="KW-1133">Transmembrane helix</keyword>
<dbReference type="GO" id="GO:0046933">
    <property type="term" value="F:proton-transporting ATP synthase activity, rotational mechanism"/>
    <property type="evidence" value="ECO:0007669"/>
    <property type="project" value="UniProtKB-UniRule"/>
</dbReference>
<comment type="similarity">
    <text evidence="2 11">Belongs to the ATPase A chain family.</text>
</comment>
<dbReference type="SUPFAM" id="SSF81336">
    <property type="entry name" value="F1F0 ATP synthase subunit A"/>
    <property type="match status" value="1"/>
</dbReference>
<feature type="transmembrane region" description="Helical" evidence="11">
    <location>
        <begin position="150"/>
        <end position="171"/>
    </location>
</feature>
<dbReference type="Gene3D" id="1.20.120.220">
    <property type="entry name" value="ATP synthase, F0 complex, subunit A"/>
    <property type="match status" value="1"/>
</dbReference>
<keyword evidence="9 11" id="KW-0472">Membrane</keyword>
<keyword evidence="11" id="KW-1003">Cell membrane</keyword>
<evidence type="ECO:0000256" key="11">
    <source>
        <dbReference type="HAMAP-Rule" id="MF_01393"/>
    </source>
</evidence>
<reference evidence="12 13" key="1">
    <citation type="journal article" date="2015" name="Genome Announc.">
        <title>Expanding the biotechnology potential of lactobacilli through comparative genomics of 213 strains and associated genera.</title>
        <authorList>
            <person name="Sun Z."/>
            <person name="Harris H.M."/>
            <person name="McCann A."/>
            <person name="Guo C."/>
            <person name="Argimon S."/>
            <person name="Zhang W."/>
            <person name="Yang X."/>
            <person name="Jeffery I.B."/>
            <person name="Cooney J.C."/>
            <person name="Kagawa T.F."/>
            <person name="Liu W."/>
            <person name="Song Y."/>
            <person name="Salvetti E."/>
            <person name="Wrobel A."/>
            <person name="Rasinkangas P."/>
            <person name="Parkhill J."/>
            <person name="Rea M.C."/>
            <person name="O'Sullivan O."/>
            <person name="Ritari J."/>
            <person name="Douillard F.P."/>
            <person name="Paul Ross R."/>
            <person name="Yang R."/>
            <person name="Briner A.E."/>
            <person name="Felis G.E."/>
            <person name="de Vos W.M."/>
            <person name="Barrangou R."/>
            <person name="Klaenhammer T.R."/>
            <person name="Caufield P.W."/>
            <person name="Cui Y."/>
            <person name="Zhang H."/>
            <person name="O'Toole P.W."/>
        </authorList>
    </citation>
    <scope>NUCLEOTIDE SEQUENCE [LARGE SCALE GENOMIC DNA]</scope>
    <source>
        <strain evidence="12 13">DSM 20405</strain>
    </source>
</reference>
<evidence type="ECO:0000256" key="3">
    <source>
        <dbReference type="ARBA" id="ARBA00022448"/>
    </source>
</evidence>
<evidence type="ECO:0000256" key="4">
    <source>
        <dbReference type="ARBA" id="ARBA00022547"/>
    </source>
</evidence>
<evidence type="ECO:0000256" key="8">
    <source>
        <dbReference type="ARBA" id="ARBA00023065"/>
    </source>
</evidence>
<evidence type="ECO:0000256" key="7">
    <source>
        <dbReference type="ARBA" id="ARBA00022989"/>
    </source>
</evidence>
<dbReference type="PRINTS" id="PR00123">
    <property type="entry name" value="ATPASEA"/>
</dbReference>
<dbReference type="PATRIC" id="fig|1410657.5.peg.1002"/>
<keyword evidence="10 11" id="KW-0066">ATP synthesis</keyword>
<evidence type="ECO:0000256" key="6">
    <source>
        <dbReference type="ARBA" id="ARBA00022781"/>
    </source>
</evidence>
<comment type="subcellular location">
    <subcellularLocation>
        <location evidence="11">Cell membrane</location>
        <topology evidence="11">Multi-pass membrane protein</topology>
    </subcellularLocation>
    <subcellularLocation>
        <location evidence="1">Membrane</location>
        <topology evidence="1">Multi-pass membrane protein</topology>
    </subcellularLocation>
</comment>
<dbReference type="Proteomes" id="UP000051841">
    <property type="component" value="Unassembled WGS sequence"/>
</dbReference>
<feature type="transmembrane region" description="Helical" evidence="11">
    <location>
        <begin position="97"/>
        <end position="117"/>
    </location>
</feature>
<dbReference type="InterPro" id="IPR045082">
    <property type="entry name" value="ATP_syn_F0_a_bact/chloroplast"/>
</dbReference>
<gene>
    <name evidence="11" type="primary">atpB</name>
    <name evidence="12" type="ORF">IV49_GL000964</name>
</gene>
<dbReference type="GO" id="GO:0045259">
    <property type="term" value="C:proton-transporting ATP synthase complex"/>
    <property type="evidence" value="ECO:0007669"/>
    <property type="project" value="UniProtKB-KW"/>
</dbReference>
<dbReference type="EMBL" id="JQBL01000025">
    <property type="protein sequence ID" value="KRN49591.1"/>
    <property type="molecule type" value="Genomic_DNA"/>
</dbReference>
<keyword evidence="13" id="KW-1185">Reference proteome</keyword>
<dbReference type="GO" id="GO:0042777">
    <property type="term" value="P:proton motive force-driven plasma membrane ATP synthesis"/>
    <property type="evidence" value="ECO:0007669"/>
    <property type="project" value="TreeGrafter"/>
</dbReference>
<comment type="function">
    <text evidence="11">Key component of the proton channel; it plays a direct role in the translocation of protons across the membrane.</text>
</comment>
<accession>A0A0R2HIL0</accession>
<keyword evidence="5 11" id="KW-0812">Transmembrane</keyword>
<evidence type="ECO:0000313" key="13">
    <source>
        <dbReference type="Proteomes" id="UP000051841"/>
    </source>
</evidence>
<evidence type="ECO:0000256" key="2">
    <source>
        <dbReference type="ARBA" id="ARBA00006810"/>
    </source>
</evidence>